<evidence type="ECO:0000256" key="1">
    <source>
        <dbReference type="SAM" id="MobiDB-lite"/>
    </source>
</evidence>
<gene>
    <name evidence="2" type="ORF">FA13DRAFT_1717339</name>
</gene>
<organism evidence="2 3">
    <name type="scientific">Coprinellus micaceus</name>
    <name type="common">Glistening ink-cap mushroom</name>
    <name type="synonym">Coprinus micaceus</name>
    <dbReference type="NCBI Taxonomy" id="71717"/>
    <lineage>
        <taxon>Eukaryota</taxon>
        <taxon>Fungi</taxon>
        <taxon>Dikarya</taxon>
        <taxon>Basidiomycota</taxon>
        <taxon>Agaricomycotina</taxon>
        <taxon>Agaricomycetes</taxon>
        <taxon>Agaricomycetidae</taxon>
        <taxon>Agaricales</taxon>
        <taxon>Agaricineae</taxon>
        <taxon>Psathyrellaceae</taxon>
        <taxon>Coprinellus</taxon>
    </lineage>
</organism>
<evidence type="ECO:0000313" key="2">
    <source>
        <dbReference type="EMBL" id="TEB21037.1"/>
    </source>
</evidence>
<feature type="region of interest" description="Disordered" evidence="1">
    <location>
        <begin position="874"/>
        <end position="1047"/>
    </location>
</feature>
<feature type="compositionally biased region" description="Polar residues" evidence="1">
    <location>
        <begin position="1"/>
        <end position="13"/>
    </location>
</feature>
<evidence type="ECO:0000313" key="3">
    <source>
        <dbReference type="Proteomes" id="UP000298030"/>
    </source>
</evidence>
<feature type="compositionally biased region" description="Low complexity" evidence="1">
    <location>
        <begin position="935"/>
        <end position="971"/>
    </location>
</feature>
<comment type="caution">
    <text evidence="2">The sequence shown here is derived from an EMBL/GenBank/DDBJ whole genome shotgun (WGS) entry which is preliminary data.</text>
</comment>
<dbReference type="EMBL" id="QPFP01000126">
    <property type="protein sequence ID" value="TEB21037.1"/>
    <property type="molecule type" value="Genomic_DNA"/>
</dbReference>
<feature type="region of interest" description="Disordered" evidence="1">
    <location>
        <begin position="1"/>
        <end position="22"/>
    </location>
</feature>
<keyword evidence="3" id="KW-1185">Reference proteome</keyword>
<feature type="compositionally biased region" description="Polar residues" evidence="1">
    <location>
        <begin position="885"/>
        <end position="921"/>
    </location>
</feature>
<accession>A0A4Y7SGK9</accession>
<dbReference type="Proteomes" id="UP000298030">
    <property type="component" value="Unassembled WGS sequence"/>
</dbReference>
<dbReference type="AlphaFoldDB" id="A0A4Y7SGK9"/>
<protein>
    <submittedName>
        <fullName evidence="2">Uncharacterized protein</fullName>
    </submittedName>
</protein>
<reference evidence="2 3" key="1">
    <citation type="journal article" date="2019" name="Nat. Ecol. Evol.">
        <title>Megaphylogeny resolves global patterns of mushroom evolution.</title>
        <authorList>
            <person name="Varga T."/>
            <person name="Krizsan K."/>
            <person name="Foldi C."/>
            <person name="Dima B."/>
            <person name="Sanchez-Garcia M."/>
            <person name="Sanchez-Ramirez S."/>
            <person name="Szollosi G.J."/>
            <person name="Szarkandi J.G."/>
            <person name="Papp V."/>
            <person name="Albert L."/>
            <person name="Andreopoulos W."/>
            <person name="Angelini C."/>
            <person name="Antonin V."/>
            <person name="Barry K.W."/>
            <person name="Bougher N.L."/>
            <person name="Buchanan P."/>
            <person name="Buyck B."/>
            <person name="Bense V."/>
            <person name="Catcheside P."/>
            <person name="Chovatia M."/>
            <person name="Cooper J."/>
            <person name="Damon W."/>
            <person name="Desjardin D."/>
            <person name="Finy P."/>
            <person name="Geml J."/>
            <person name="Haridas S."/>
            <person name="Hughes K."/>
            <person name="Justo A."/>
            <person name="Karasinski D."/>
            <person name="Kautmanova I."/>
            <person name="Kiss B."/>
            <person name="Kocsube S."/>
            <person name="Kotiranta H."/>
            <person name="LaButti K.M."/>
            <person name="Lechner B.E."/>
            <person name="Liimatainen K."/>
            <person name="Lipzen A."/>
            <person name="Lukacs Z."/>
            <person name="Mihaltcheva S."/>
            <person name="Morgado L.N."/>
            <person name="Niskanen T."/>
            <person name="Noordeloos M.E."/>
            <person name="Ohm R.A."/>
            <person name="Ortiz-Santana B."/>
            <person name="Ovrebo C."/>
            <person name="Racz N."/>
            <person name="Riley R."/>
            <person name="Savchenko A."/>
            <person name="Shiryaev A."/>
            <person name="Soop K."/>
            <person name="Spirin V."/>
            <person name="Szebenyi C."/>
            <person name="Tomsovsky M."/>
            <person name="Tulloss R.E."/>
            <person name="Uehling J."/>
            <person name="Grigoriev I.V."/>
            <person name="Vagvolgyi C."/>
            <person name="Papp T."/>
            <person name="Martin F.M."/>
            <person name="Miettinen O."/>
            <person name="Hibbett D.S."/>
            <person name="Nagy L.G."/>
        </authorList>
    </citation>
    <scope>NUCLEOTIDE SEQUENCE [LARGE SCALE GENOMIC DNA]</scope>
    <source>
        <strain evidence="2 3">FP101781</strain>
    </source>
</reference>
<sequence length="1067" mass="115945">MTLSESSTQPTDSESGDDGNIATVGLKSTRMVRSAGVVYACWPYPSLKLHVDPLSRFLVMHLNSAPTPPQLCSPFESLKCSSPQVAHPHPSGRPPRSVFVQQPCGRSRINSFDLVLYAAEARSRLNSSPFAVPFSGRLVLSMSYPFVEDNNTYSYVWTWNARATLASAPLLETEILYCLFATPQGRRGVIASRPSHSVSPKHGREGDSCSFKMYVLYHNASTRKERISYYNLGGLQICLVEPTDFLARGKEEIYLAATGVREQREGSAFENTFRGTCSFALGRYDYGRRVIGVGVGVGVHVGIGVVPGTRACRKDTTLVLADRFGVAVTDGVVNAVLLSTSFCKSRIKPAAIASFVLTSIFSSCVNIRGSVHASLSALYRVSSETDLGPYQISSRADHSAFEGPEAEPLVLRVEKAGSFPQNIKALSSLSRLQIWPIGYSAAPLEPTFKGSLIVFTEFLSHIVSFPSALTLLSSLSFFIPHPTMPKSPSSSPAVSRKASGRNDGFLKGDMKAAVANCFAEFDAAILARPLMTPSEEGEMKVWKARRANQLLNDEAGPFANCTQDGEGVESRPKCYGKIMEAFKNHYQYHHVKNIKARRAANSTLAPNTVTSPAHFMSMVGSFGGRDYFILHNEKAINDMKERVKADAEPGSVPQGGGLLNAARTRAWEECGDKEKYEEMARNHNPQLVRDHLPSLLSAAFKDVLRRDAAGSLAIKTILGYRRPDGSISTSMIAVAYDASQKRLLDFTITPQEFQAEDRTFSRQVDEVLPSIHNITIVFPLNEDQVPLWHIDSTKASPPQLADAIKQFTTALWVFSFRSLRPIPPFPFADLKVNPEKYYDTTAFTLPSLEPTKPADLYLLADLFDSYSKSATPFQFYRQDRPPPSSDNATQLVGGSGTNDASPAQNTDNANPIDNANTTNVTHPAGHANPMGSAVSPTTSKANANSAANTNPGANSADHGASAATATAANSSEHVDRNKGDTPTPQPPPGTKRKANAASGDEVAPPRQRRKANKQKENTNTQSTRSLRKRDGGKAVVEQPKPTAPTSCRVPASQRFVFEPIIEPSPAM</sequence>
<name>A0A4Y7SGK9_COPMI</name>
<proteinExistence type="predicted"/>